<dbReference type="Pfam" id="PF00172">
    <property type="entry name" value="Zn_clus"/>
    <property type="match status" value="1"/>
</dbReference>
<evidence type="ECO:0000313" key="7">
    <source>
        <dbReference type="Proteomes" id="UP000298061"/>
    </source>
</evidence>
<dbReference type="EMBL" id="SFCI01001686">
    <property type="protein sequence ID" value="TFY75185.1"/>
    <property type="molecule type" value="Genomic_DNA"/>
</dbReference>
<feature type="compositionally biased region" description="Basic and acidic residues" evidence="3">
    <location>
        <begin position="150"/>
        <end position="161"/>
    </location>
</feature>
<dbReference type="InterPro" id="IPR001138">
    <property type="entry name" value="Zn2Cys6_DnaBD"/>
</dbReference>
<keyword evidence="4" id="KW-0472">Membrane</keyword>
<reference evidence="6 7" key="1">
    <citation type="submission" date="2019-02" db="EMBL/GenBank/DDBJ databases">
        <title>Genome sequencing of the rare red list fungi Hericium alpestre (H. flagellum).</title>
        <authorList>
            <person name="Buettner E."/>
            <person name="Kellner H."/>
        </authorList>
    </citation>
    <scope>NUCLEOTIDE SEQUENCE [LARGE SCALE GENOMIC DNA]</scope>
    <source>
        <strain evidence="6 7">DSM 108284</strain>
    </source>
</reference>
<protein>
    <recommendedName>
        <fullName evidence="5">Zn(2)-C6 fungal-type domain-containing protein</fullName>
    </recommendedName>
</protein>
<proteinExistence type="predicted"/>
<dbReference type="Proteomes" id="UP000298061">
    <property type="component" value="Unassembled WGS sequence"/>
</dbReference>
<keyword evidence="2" id="KW-0539">Nucleus</keyword>
<dbReference type="PANTHER" id="PTHR46910">
    <property type="entry name" value="TRANSCRIPTION FACTOR PDR1"/>
    <property type="match status" value="1"/>
</dbReference>
<dbReference type="Gene3D" id="4.10.240.10">
    <property type="entry name" value="Zn(2)-C6 fungal-type DNA-binding domain"/>
    <property type="match status" value="1"/>
</dbReference>
<feature type="compositionally biased region" description="Polar residues" evidence="3">
    <location>
        <begin position="1"/>
        <end position="21"/>
    </location>
</feature>
<dbReference type="PROSITE" id="PS50048">
    <property type="entry name" value="ZN2_CY6_FUNGAL_2"/>
    <property type="match status" value="1"/>
</dbReference>
<keyword evidence="1" id="KW-0479">Metal-binding</keyword>
<comment type="caution">
    <text evidence="6">The sequence shown here is derived from an EMBL/GenBank/DDBJ whole genome shotgun (WGS) entry which is preliminary data.</text>
</comment>
<feature type="compositionally biased region" description="Polar residues" evidence="3">
    <location>
        <begin position="762"/>
        <end position="780"/>
    </location>
</feature>
<dbReference type="GO" id="GO:0006351">
    <property type="term" value="P:DNA-templated transcription"/>
    <property type="evidence" value="ECO:0007669"/>
    <property type="project" value="InterPro"/>
</dbReference>
<organism evidence="6 7">
    <name type="scientific">Hericium alpestre</name>
    <dbReference type="NCBI Taxonomy" id="135208"/>
    <lineage>
        <taxon>Eukaryota</taxon>
        <taxon>Fungi</taxon>
        <taxon>Dikarya</taxon>
        <taxon>Basidiomycota</taxon>
        <taxon>Agaricomycotina</taxon>
        <taxon>Agaricomycetes</taxon>
        <taxon>Russulales</taxon>
        <taxon>Hericiaceae</taxon>
        <taxon>Hericium</taxon>
    </lineage>
</organism>
<gene>
    <name evidence="6" type="ORF">EWM64_g8827</name>
</gene>
<sequence>ETSESSQLYKPQASEPASAQFPSLPLGFLSPVFSSSARQPTNSDPMSSADEDPNENENAQNAKKRRVQRACDVCRRKKIRCDGGQMPGNRCSNCIAYNFECTYVEAAKKRGPPKGYVESLELRLEKMEALLQRLCPDADFSQELGVQLDRDSWPRDGRPIDRPPGITANCGSNLTSSRMSSPGPNAGGSGEATPGNDELESSDDEYVQTKLLQERMRELSINPLQNRFFGKSSGVRLVQTALDLKSEYSGKEPQDAHADMSRRPEFWTLHPWERVELHSDTGKYTYPSHELILDLVNLYFKHINVLLPLLHRPTFDAALADGLHHRDEGFGGVLLLVCACGARYSNDERVLLEGTQSYHSAGWKWFSQVQMVRKALLTAPCLYDLQMYSLAVLYLQGCSAPQACWTMVGIGIRVAQDVGAHRRKVYNATITVEDELWKRAFCFDIDFPTECDDEYWTHPDPKQAFKQPSGKETYMSYFICFLKLNQILAFALRTIYSINKSKILLGFVGQQWEQHTVAELDSALNKWIDSVPDHLRWDPTREHDVFFLQSASLYCTYYHLQILIHRPFIPSPRKPSPLSFPSLAICTNAARSCSHVIDIQRRRTPGVYGSLIFVQLPVFTAAVVLLLSIWGVKRSGVSIDPVKEMEDVHKCMRVLKDAETRFHGSGRLWDVLYELASVGDLPLPQPSPAASVKRERDSDSISNNSSPAAAVPSPTTPQSQDAPRNIAGSRRVSTQTASRSNSLSMRQSSSSTTQQPVVPSQPIHTSPLATNPYSYTSHPMSSDELGRMPIYPNIPQAPASMDPSMDSLTNMWYMHSGHGPEAASGSTSRYGRADDLAGMFPVDQLVGEAIFTQGLDMPLGGPYMMGGGQQANGYGYPGMSSGQSGHMQPSHPGRSTYGMVQDPQGSARTVPSQQSAAPWAAAPTGFELDDWDAYLATISGMQQHMPGAPPGH</sequence>
<feature type="region of interest" description="Disordered" evidence="3">
    <location>
        <begin position="1"/>
        <end position="64"/>
    </location>
</feature>
<evidence type="ECO:0000256" key="2">
    <source>
        <dbReference type="ARBA" id="ARBA00023242"/>
    </source>
</evidence>
<keyword evidence="7" id="KW-1185">Reference proteome</keyword>
<dbReference type="InterPro" id="IPR036864">
    <property type="entry name" value="Zn2-C6_fun-type_DNA-bd_sf"/>
</dbReference>
<feature type="domain" description="Zn(2)-C6 fungal-type" evidence="5">
    <location>
        <begin position="70"/>
        <end position="103"/>
    </location>
</feature>
<dbReference type="SMART" id="SM00066">
    <property type="entry name" value="GAL4"/>
    <property type="match status" value="1"/>
</dbReference>
<feature type="region of interest" description="Disordered" evidence="3">
    <location>
        <begin position="880"/>
        <end position="914"/>
    </location>
</feature>
<dbReference type="GO" id="GO:0003677">
    <property type="term" value="F:DNA binding"/>
    <property type="evidence" value="ECO:0007669"/>
    <property type="project" value="InterPro"/>
</dbReference>
<dbReference type="OrthoDB" id="4456959at2759"/>
<dbReference type="STRING" id="135208.A0A4Y9ZKQ8"/>
<dbReference type="InterPro" id="IPR050987">
    <property type="entry name" value="AtrR-like"/>
</dbReference>
<evidence type="ECO:0000256" key="4">
    <source>
        <dbReference type="SAM" id="Phobius"/>
    </source>
</evidence>
<dbReference type="GO" id="GO:0008270">
    <property type="term" value="F:zinc ion binding"/>
    <property type="evidence" value="ECO:0007669"/>
    <property type="project" value="InterPro"/>
</dbReference>
<dbReference type="PANTHER" id="PTHR46910:SF38">
    <property type="entry name" value="ZN(2)-C6 FUNGAL-TYPE DOMAIN-CONTAINING PROTEIN"/>
    <property type="match status" value="1"/>
</dbReference>
<dbReference type="AlphaFoldDB" id="A0A4Y9ZKQ8"/>
<feature type="transmembrane region" description="Helical" evidence="4">
    <location>
        <begin position="474"/>
        <end position="492"/>
    </location>
</feature>
<feature type="non-terminal residue" evidence="6">
    <location>
        <position position="1"/>
    </location>
</feature>
<keyword evidence="4" id="KW-0812">Transmembrane</keyword>
<feature type="region of interest" description="Disordered" evidence="3">
    <location>
        <begin position="684"/>
        <end position="787"/>
    </location>
</feature>
<evidence type="ECO:0000313" key="6">
    <source>
        <dbReference type="EMBL" id="TFY75185.1"/>
    </source>
</evidence>
<keyword evidence="4" id="KW-1133">Transmembrane helix</keyword>
<feature type="compositionally biased region" description="Polar residues" evidence="3">
    <location>
        <begin position="32"/>
        <end position="46"/>
    </location>
</feature>
<dbReference type="SUPFAM" id="SSF57701">
    <property type="entry name" value="Zn2/Cys6 DNA-binding domain"/>
    <property type="match status" value="1"/>
</dbReference>
<dbReference type="InterPro" id="IPR007219">
    <property type="entry name" value="XnlR_reg_dom"/>
</dbReference>
<dbReference type="GO" id="GO:0000981">
    <property type="term" value="F:DNA-binding transcription factor activity, RNA polymerase II-specific"/>
    <property type="evidence" value="ECO:0007669"/>
    <property type="project" value="InterPro"/>
</dbReference>
<feature type="compositionally biased region" description="Low complexity" evidence="3">
    <location>
        <begin position="700"/>
        <end position="719"/>
    </location>
</feature>
<name>A0A4Y9ZKQ8_9AGAM</name>
<evidence type="ECO:0000256" key="3">
    <source>
        <dbReference type="SAM" id="MobiDB-lite"/>
    </source>
</evidence>
<evidence type="ECO:0000256" key="1">
    <source>
        <dbReference type="ARBA" id="ARBA00022723"/>
    </source>
</evidence>
<accession>A0A4Y9ZKQ8</accession>
<feature type="compositionally biased region" description="Polar residues" evidence="3">
    <location>
        <begin position="169"/>
        <end position="183"/>
    </location>
</feature>
<feature type="compositionally biased region" description="Low complexity" evidence="3">
    <location>
        <begin position="738"/>
        <end position="761"/>
    </location>
</feature>
<dbReference type="PROSITE" id="PS00463">
    <property type="entry name" value="ZN2_CY6_FUNGAL_1"/>
    <property type="match status" value="1"/>
</dbReference>
<dbReference type="CDD" id="cd00067">
    <property type="entry name" value="GAL4"/>
    <property type="match status" value="1"/>
</dbReference>
<evidence type="ECO:0000259" key="5">
    <source>
        <dbReference type="PROSITE" id="PS50048"/>
    </source>
</evidence>
<dbReference type="Pfam" id="PF04082">
    <property type="entry name" value="Fungal_trans"/>
    <property type="match status" value="1"/>
</dbReference>
<feature type="region of interest" description="Disordered" evidence="3">
    <location>
        <begin position="150"/>
        <end position="203"/>
    </location>
</feature>
<dbReference type="CDD" id="cd12148">
    <property type="entry name" value="fungal_TF_MHR"/>
    <property type="match status" value="1"/>
</dbReference>
<feature type="transmembrane region" description="Helical" evidence="4">
    <location>
        <begin position="607"/>
        <end position="632"/>
    </location>
</feature>